<dbReference type="AlphaFoldDB" id="A0A1C4UW79"/>
<name>A0A1C4UW79_MICEC</name>
<sequence length="281" mass="31348">MDRRHRPFLLVERRPGGSGITSLLRRRRVFGDATGGRRRYHPRRPHPDADCRNGLGRTTECGGFARCVVTGGGARAQVRGRRLVREPRRPRPDRLHVPLTLAGDSRTITTGYQDLRIPLAANRIDRTTPAELQPDFWHGASSTVHIEEIRFEQDACSHGQDKSPLPHRDRRRGAGRRPRPGRGHPADLDFRSAGTIGRGQLPVRVNSATPIDPAVRTHILAYPDDADDRTAVPVYPPRGHDRLGTVPRLLASAAASQLELGHRGRAQASLPGCRHLRHRRF</sequence>
<feature type="compositionally biased region" description="Basic and acidic residues" evidence="1">
    <location>
        <begin position="155"/>
        <end position="167"/>
    </location>
</feature>
<evidence type="ECO:0000313" key="3">
    <source>
        <dbReference type="Proteomes" id="UP000198253"/>
    </source>
</evidence>
<evidence type="ECO:0000313" key="2">
    <source>
        <dbReference type="EMBL" id="SCE75967.1"/>
    </source>
</evidence>
<dbReference type="InParanoid" id="A0A1C4UW79"/>
<protein>
    <submittedName>
        <fullName evidence="2">Uncharacterized protein</fullName>
    </submittedName>
</protein>
<dbReference type="Proteomes" id="UP000198253">
    <property type="component" value="Chromosome I"/>
</dbReference>
<accession>A0A1C4UW79</accession>
<evidence type="ECO:0000256" key="1">
    <source>
        <dbReference type="SAM" id="MobiDB-lite"/>
    </source>
</evidence>
<dbReference type="EMBL" id="LT607413">
    <property type="protein sequence ID" value="SCE75967.1"/>
    <property type="molecule type" value="Genomic_DNA"/>
</dbReference>
<organism evidence="2 3">
    <name type="scientific">Micromonospora echinospora</name>
    <name type="common">Micromonospora purpurea</name>
    <dbReference type="NCBI Taxonomy" id="1877"/>
    <lineage>
        <taxon>Bacteria</taxon>
        <taxon>Bacillati</taxon>
        <taxon>Actinomycetota</taxon>
        <taxon>Actinomycetes</taxon>
        <taxon>Micromonosporales</taxon>
        <taxon>Micromonosporaceae</taxon>
        <taxon>Micromonospora</taxon>
    </lineage>
</organism>
<feature type="region of interest" description="Disordered" evidence="1">
    <location>
        <begin position="155"/>
        <end position="194"/>
    </location>
</feature>
<gene>
    <name evidence="2" type="ORF">GA0070618_0703</name>
</gene>
<feature type="compositionally biased region" description="Basic residues" evidence="1">
    <location>
        <begin position="168"/>
        <end position="182"/>
    </location>
</feature>
<keyword evidence="3" id="KW-1185">Reference proteome</keyword>
<proteinExistence type="predicted"/>
<reference evidence="3" key="1">
    <citation type="submission" date="2016-06" db="EMBL/GenBank/DDBJ databases">
        <authorList>
            <person name="Varghese N."/>
            <person name="Submissions Spin"/>
        </authorList>
    </citation>
    <scope>NUCLEOTIDE SEQUENCE [LARGE SCALE GENOMIC DNA]</scope>
    <source>
        <strain evidence="3">DSM 43816</strain>
    </source>
</reference>